<accession>A0A0A1U9N5</accession>
<evidence type="ECO:0000256" key="8">
    <source>
        <dbReference type="SAM" id="MobiDB-lite"/>
    </source>
</evidence>
<evidence type="ECO:0000256" key="1">
    <source>
        <dbReference type="ARBA" id="ARBA00004308"/>
    </source>
</evidence>
<dbReference type="Pfam" id="PF00071">
    <property type="entry name" value="Ras"/>
    <property type="match status" value="1"/>
</dbReference>
<dbReference type="GO" id="GO:0003924">
    <property type="term" value="F:GTPase activity"/>
    <property type="evidence" value="ECO:0007669"/>
    <property type="project" value="InterPro"/>
</dbReference>
<gene>
    <name evidence="9" type="ORF">EIN_368780</name>
</gene>
<dbReference type="GO" id="GO:0012505">
    <property type="term" value="C:endomembrane system"/>
    <property type="evidence" value="ECO:0007669"/>
    <property type="project" value="UniProtKB-SubCell"/>
</dbReference>
<keyword evidence="7" id="KW-0636">Prenylation</keyword>
<sequence length="201" mass="22662">MLSKGMAKSYTFKVLVIGESSVGKTAMMERFCENQFKGDYMSTIGMDFNTKTVTVNGTTCKLKIWDTAGQERFRNVTTSYYRGTQGCLVVYDVCNRGTFEMLDYWIDEYKREQPESEIIIVGNKTDNINERTVTDQQAEQFSKPKGYKSMTCSALNGNNVKEVFEALTTLILQNKTLMDNLPDSTDDGVGVNPEGDKKKCC</sequence>
<evidence type="ECO:0000313" key="10">
    <source>
        <dbReference type="Proteomes" id="UP000014680"/>
    </source>
</evidence>
<evidence type="ECO:0000313" key="9">
    <source>
        <dbReference type="EMBL" id="ELP88830.1"/>
    </source>
</evidence>
<keyword evidence="6" id="KW-0449">Lipoprotein</keyword>
<dbReference type="VEuPathDB" id="AmoebaDB:EIN_368780"/>
<keyword evidence="10" id="KW-1185">Reference proteome</keyword>
<dbReference type="OrthoDB" id="9989112at2759"/>
<dbReference type="InterPro" id="IPR001806">
    <property type="entry name" value="Small_GTPase"/>
</dbReference>
<dbReference type="Proteomes" id="UP000014680">
    <property type="component" value="Unassembled WGS sequence"/>
</dbReference>
<proteinExistence type="inferred from homology"/>
<evidence type="ECO:0008006" key="11">
    <source>
        <dbReference type="Google" id="ProtNLM"/>
    </source>
</evidence>
<reference evidence="9 10" key="1">
    <citation type="submission" date="2012-10" db="EMBL/GenBank/DDBJ databases">
        <authorList>
            <person name="Zafar N."/>
            <person name="Inman J."/>
            <person name="Hall N."/>
            <person name="Lorenzi H."/>
            <person name="Caler E."/>
        </authorList>
    </citation>
    <scope>NUCLEOTIDE SEQUENCE [LARGE SCALE GENOMIC DNA]</scope>
    <source>
        <strain evidence="9 10">IP1</strain>
    </source>
</reference>
<dbReference type="NCBIfam" id="TIGR00231">
    <property type="entry name" value="small_GTP"/>
    <property type="match status" value="1"/>
</dbReference>
<dbReference type="Gene3D" id="3.40.50.300">
    <property type="entry name" value="P-loop containing nucleotide triphosphate hydrolases"/>
    <property type="match status" value="1"/>
</dbReference>
<dbReference type="RefSeq" id="XP_004255601.1">
    <property type="nucleotide sequence ID" value="XM_004255553.1"/>
</dbReference>
<dbReference type="GeneID" id="14887814"/>
<evidence type="ECO:0000256" key="2">
    <source>
        <dbReference type="ARBA" id="ARBA00010142"/>
    </source>
</evidence>
<dbReference type="PRINTS" id="PR00449">
    <property type="entry name" value="RASTRNSFRMNG"/>
</dbReference>
<evidence type="ECO:0000256" key="5">
    <source>
        <dbReference type="ARBA" id="ARBA00023136"/>
    </source>
</evidence>
<evidence type="ECO:0000256" key="6">
    <source>
        <dbReference type="ARBA" id="ARBA00023288"/>
    </source>
</evidence>
<dbReference type="EMBL" id="KB206690">
    <property type="protein sequence ID" value="ELP88830.1"/>
    <property type="molecule type" value="Genomic_DNA"/>
</dbReference>
<evidence type="ECO:0000256" key="4">
    <source>
        <dbReference type="ARBA" id="ARBA00023134"/>
    </source>
</evidence>
<dbReference type="SMART" id="SM00174">
    <property type="entry name" value="RHO"/>
    <property type="match status" value="1"/>
</dbReference>
<dbReference type="SMART" id="SM00176">
    <property type="entry name" value="RAN"/>
    <property type="match status" value="1"/>
</dbReference>
<dbReference type="PROSITE" id="PS51421">
    <property type="entry name" value="RAS"/>
    <property type="match status" value="1"/>
</dbReference>
<protein>
    <recommendedName>
        <fullName evidence="11">Rab family GTPase</fullName>
    </recommendedName>
</protein>
<dbReference type="PANTHER" id="PTHR47977">
    <property type="entry name" value="RAS-RELATED PROTEIN RAB"/>
    <property type="match status" value="1"/>
</dbReference>
<dbReference type="SMART" id="SM00175">
    <property type="entry name" value="RAB"/>
    <property type="match status" value="1"/>
</dbReference>
<dbReference type="SMART" id="SM00173">
    <property type="entry name" value="RAS"/>
    <property type="match status" value="1"/>
</dbReference>
<dbReference type="CDD" id="cd00154">
    <property type="entry name" value="Rab"/>
    <property type="match status" value="1"/>
</dbReference>
<keyword evidence="5" id="KW-0472">Membrane</keyword>
<comment type="subcellular location">
    <subcellularLocation>
        <location evidence="1">Endomembrane system</location>
    </subcellularLocation>
</comment>
<dbReference type="OMA" id="HRVTLQI"/>
<dbReference type="PROSITE" id="PS51419">
    <property type="entry name" value="RAB"/>
    <property type="match status" value="1"/>
</dbReference>
<dbReference type="AlphaFoldDB" id="A0A0A1U9N5"/>
<organism evidence="9 10">
    <name type="scientific">Entamoeba invadens IP1</name>
    <dbReference type="NCBI Taxonomy" id="370355"/>
    <lineage>
        <taxon>Eukaryota</taxon>
        <taxon>Amoebozoa</taxon>
        <taxon>Evosea</taxon>
        <taxon>Archamoebae</taxon>
        <taxon>Mastigamoebida</taxon>
        <taxon>Entamoebidae</taxon>
        <taxon>Entamoeba</taxon>
    </lineage>
</organism>
<dbReference type="FunFam" id="3.40.50.300:FF:000586">
    <property type="entry name" value="Rab family GTPase"/>
    <property type="match status" value="1"/>
</dbReference>
<keyword evidence="4" id="KW-0342">GTP-binding</keyword>
<dbReference type="KEGG" id="eiv:EIN_368780"/>
<feature type="region of interest" description="Disordered" evidence="8">
    <location>
        <begin position="182"/>
        <end position="201"/>
    </location>
</feature>
<dbReference type="InterPro" id="IPR027417">
    <property type="entry name" value="P-loop_NTPase"/>
</dbReference>
<dbReference type="GO" id="GO:0005525">
    <property type="term" value="F:GTP binding"/>
    <property type="evidence" value="ECO:0007669"/>
    <property type="project" value="UniProtKB-KW"/>
</dbReference>
<dbReference type="SUPFAM" id="SSF52540">
    <property type="entry name" value="P-loop containing nucleoside triphosphate hydrolases"/>
    <property type="match status" value="1"/>
</dbReference>
<comment type="similarity">
    <text evidence="2">Belongs to the small GTPase superfamily. Rho family.</text>
</comment>
<evidence type="ECO:0000256" key="7">
    <source>
        <dbReference type="ARBA" id="ARBA00023289"/>
    </source>
</evidence>
<dbReference type="InterPro" id="IPR050227">
    <property type="entry name" value="Rab"/>
</dbReference>
<keyword evidence="3" id="KW-0547">Nucleotide-binding</keyword>
<dbReference type="InterPro" id="IPR005225">
    <property type="entry name" value="Small_GTP-bd"/>
</dbReference>
<name>A0A0A1U9N5_ENTIV</name>
<evidence type="ECO:0000256" key="3">
    <source>
        <dbReference type="ARBA" id="ARBA00022741"/>
    </source>
</evidence>